<feature type="transmembrane region" description="Helical" evidence="8">
    <location>
        <begin position="6"/>
        <end position="23"/>
    </location>
</feature>
<comment type="subcellular location">
    <subcellularLocation>
        <location evidence="1">Membrane</location>
        <topology evidence="1">Multi-pass membrane protein</topology>
    </subcellularLocation>
</comment>
<evidence type="ECO:0000259" key="9">
    <source>
        <dbReference type="Pfam" id="PF18916"/>
    </source>
</evidence>
<reference evidence="10" key="1">
    <citation type="submission" date="2020-10" db="EMBL/GenBank/DDBJ databases">
        <authorList>
            <person name="Lu T."/>
            <person name="Wang Q."/>
            <person name="Han X."/>
        </authorList>
    </citation>
    <scope>NUCLEOTIDE SEQUENCE</scope>
    <source>
        <strain evidence="10">WQ 366</strain>
    </source>
</reference>
<protein>
    <submittedName>
        <fullName evidence="10">Lycopene cyclase domain-containing protein</fullName>
    </submittedName>
</protein>
<feature type="transmembrane region" description="Helical" evidence="8">
    <location>
        <begin position="74"/>
        <end position="96"/>
    </location>
</feature>
<dbReference type="InterPro" id="IPR017825">
    <property type="entry name" value="Lycopene_cyclase_dom"/>
</dbReference>
<evidence type="ECO:0000256" key="4">
    <source>
        <dbReference type="ARBA" id="ARBA00022746"/>
    </source>
</evidence>
<name>A0ABS7Z6H2_9SPHI</name>
<dbReference type="NCBIfam" id="TIGR03462">
    <property type="entry name" value="CarR_dom_SF"/>
    <property type="match status" value="1"/>
</dbReference>
<feature type="transmembrane region" description="Helical" evidence="8">
    <location>
        <begin position="131"/>
        <end position="149"/>
    </location>
</feature>
<evidence type="ECO:0000256" key="3">
    <source>
        <dbReference type="ARBA" id="ARBA00022692"/>
    </source>
</evidence>
<feature type="transmembrane region" description="Helical" evidence="8">
    <location>
        <begin position="161"/>
        <end position="182"/>
    </location>
</feature>
<evidence type="ECO:0000256" key="7">
    <source>
        <dbReference type="ARBA" id="ARBA00023235"/>
    </source>
</evidence>
<organism evidence="10 11">
    <name type="scientific">Sphingobacterium bovistauri</name>
    <dbReference type="NCBI Taxonomy" id="2781959"/>
    <lineage>
        <taxon>Bacteria</taxon>
        <taxon>Pseudomonadati</taxon>
        <taxon>Bacteroidota</taxon>
        <taxon>Sphingobacteriia</taxon>
        <taxon>Sphingobacteriales</taxon>
        <taxon>Sphingobacteriaceae</taxon>
        <taxon>Sphingobacterium</taxon>
    </lineage>
</organism>
<accession>A0ABS7Z6H2</accession>
<dbReference type="Proteomes" id="UP001165302">
    <property type="component" value="Unassembled WGS sequence"/>
</dbReference>
<evidence type="ECO:0000256" key="5">
    <source>
        <dbReference type="ARBA" id="ARBA00022989"/>
    </source>
</evidence>
<evidence type="ECO:0000256" key="1">
    <source>
        <dbReference type="ARBA" id="ARBA00004141"/>
    </source>
</evidence>
<evidence type="ECO:0000313" key="10">
    <source>
        <dbReference type="EMBL" id="MCA5005750.1"/>
    </source>
</evidence>
<comment type="caution">
    <text evidence="10">The sequence shown here is derived from an EMBL/GenBank/DDBJ whole genome shotgun (WGS) entry which is preliminary data.</text>
</comment>
<dbReference type="Pfam" id="PF18916">
    <property type="entry name" value="Lycopene_cyc"/>
    <property type="match status" value="2"/>
</dbReference>
<keyword evidence="4" id="KW-0125">Carotenoid biosynthesis</keyword>
<evidence type="ECO:0000256" key="8">
    <source>
        <dbReference type="SAM" id="Phobius"/>
    </source>
</evidence>
<evidence type="ECO:0000256" key="2">
    <source>
        <dbReference type="ARBA" id="ARBA00004829"/>
    </source>
</evidence>
<feature type="domain" description="Lycopene cyclase" evidence="9">
    <location>
        <begin position="129"/>
        <end position="224"/>
    </location>
</feature>
<evidence type="ECO:0000313" key="11">
    <source>
        <dbReference type="Proteomes" id="UP001165302"/>
    </source>
</evidence>
<evidence type="ECO:0000256" key="6">
    <source>
        <dbReference type="ARBA" id="ARBA00023136"/>
    </source>
</evidence>
<gene>
    <name evidence="10" type="ORF">IPZ78_11370</name>
</gene>
<sequence>MIAFTYILINFLTIIICFIFSFDKRIKFYRYFQPFIMASILVAIPFIIWDIWFTSQGVWWFNSTYTLGISIFNLPLEECLFFICIPFSCVFTYYCLTKFFNLDWANGFNNIIVFVTVIVCAVIALLFQDRLYTFVTALVTILSIVYFHFIDKQEWIGEVSFVYTILMLGFLPVNGVLTGTGLESPIVNYNSEEFMNFRIGTIPIEDAVYGYIMILWNLYFFKKFSKNVDTNPNTYEQR</sequence>
<keyword evidence="5 8" id="KW-1133">Transmembrane helix</keyword>
<keyword evidence="6 8" id="KW-0472">Membrane</keyword>
<keyword evidence="7" id="KW-0413">Isomerase</keyword>
<keyword evidence="11" id="KW-1185">Reference proteome</keyword>
<feature type="transmembrane region" description="Helical" evidence="8">
    <location>
        <begin position="108"/>
        <end position="125"/>
    </location>
</feature>
<feature type="domain" description="Lycopene cyclase" evidence="9">
    <location>
        <begin position="5"/>
        <end position="96"/>
    </location>
</feature>
<proteinExistence type="predicted"/>
<feature type="transmembrane region" description="Helical" evidence="8">
    <location>
        <begin position="35"/>
        <end position="54"/>
    </location>
</feature>
<dbReference type="EMBL" id="JADEYP010000021">
    <property type="protein sequence ID" value="MCA5005750.1"/>
    <property type="molecule type" value="Genomic_DNA"/>
</dbReference>
<dbReference type="RefSeq" id="WP_225553787.1">
    <property type="nucleotide sequence ID" value="NZ_JADEYP010000021.1"/>
</dbReference>
<comment type="pathway">
    <text evidence="2">Carotenoid biosynthesis.</text>
</comment>
<keyword evidence="3 8" id="KW-0812">Transmembrane</keyword>
<feature type="transmembrane region" description="Helical" evidence="8">
    <location>
        <begin position="202"/>
        <end position="221"/>
    </location>
</feature>